<sequence length="622" mass="72403">MTTKEFNSILEALESGAKDAIDSKDYLSYSTLLDVYLNEVEKYSNEEKEELLSHLLKILNENELLTYEIGWDIPQLLLLYIESDYKFEGALKQAPCVYKVMKIFEVLSLKGNAKELFLKSCEILSNLDMKSAEEENWFEVKFYCIFELIDSSLKRIQTLYPSRFLSLTISSFINMVYKLVKKDVTRGNSHFIMRRAYSFARGYRSLPLPKNDSSKEELDKIKEDENYLQRKLLTSFITQVVYLFGIHSTEGFSIEQFVFLQSNQEQEEEYDGILNRLAELSLSFDIYLEKIFKQFLIDSHVIFNKFDYENEDISSEIFEKVVIDYQSNILTSLTDSDAKQINDAVLGELYMFTSQISTSKNYDSPNVTFNDALVLSLRLLIPQMVNSTFHHLATQDLCIFWAWFAIHQSSLQNKKLELELSRIPKILLTTYYQLILFVLNQCERRPNCRYILLTLMTKLLILSPENIGYEFIKDTLENCPYESVKAALIGVYKVLLLKDKEVDVSKLSLDLPKRDQPKSDKYYTLTEERLNDLLEHLLVTQSDTFIEDAINPSKFSTLAAYLNLFVGLKREPMIIENKSKINKVFNSVSKNIQSIKGKENKENQFEQNAAGMLELTIERFKE</sequence>
<dbReference type="AlphaFoldDB" id="A0A9W4TTK2"/>
<protein>
    <submittedName>
        <fullName evidence="1">Uncharacterized protein</fullName>
    </submittedName>
</protein>
<dbReference type="OrthoDB" id="5396786at2759"/>
<dbReference type="PANTHER" id="PTHR28020:SF1">
    <property type="entry name" value="YAP1-BINDING PROTEIN 1-RELATED"/>
    <property type="match status" value="1"/>
</dbReference>
<comment type="caution">
    <text evidence="1">The sequence shown here is derived from an EMBL/GenBank/DDBJ whole genome shotgun (WGS) entry which is preliminary data.</text>
</comment>
<dbReference type="Proteomes" id="UP001152885">
    <property type="component" value="Unassembled WGS sequence"/>
</dbReference>
<proteinExistence type="predicted"/>
<dbReference type="EMBL" id="CANTUO010000001">
    <property type="protein sequence ID" value="CAI5757155.1"/>
    <property type="molecule type" value="Genomic_DNA"/>
</dbReference>
<reference evidence="1" key="1">
    <citation type="submission" date="2022-12" db="EMBL/GenBank/DDBJ databases">
        <authorList>
            <person name="Brejova B."/>
        </authorList>
    </citation>
    <scope>NUCLEOTIDE SEQUENCE</scope>
</reference>
<dbReference type="InterPro" id="IPR040347">
    <property type="entry name" value="YBP1/2"/>
</dbReference>
<keyword evidence="2" id="KW-1185">Reference proteome</keyword>
<evidence type="ECO:0000313" key="2">
    <source>
        <dbReference type="Proteomes" id="UP001152885"/>
    </source>
</evidence>
<gene>
    <name evidence="1" type="ORF">CANVERA_P1672</name>
</gene>
<dbReference type="InterPro" id="IPR013877">
    <property type="entry name" value="YAP-bd/ALF4/Glomulin"/>
</dbReference>
<dbReference type="Pfam" id="PF08568">
    <property type="entry name" value="Kinetochor_Ybp2"/>
    <property type="match status" value="1"/>
</dbReference>
<organism evidence="1 2">
    <name type="scientific">Candida verbasci</name>
    <dbReference type="NCBI Taxonomy" id="1227364"/>
    <lineage>
        <taxon>Eukaryota</taxon>
        <taxon>Fungi</taxon>
        <taxon>Dikarya</taxon>
        <taxon>Ascomycota</taxon>
        <taxon>Saccharomycotina</taxon>
        <taxon>Pichiomycetes</taxon>
        <taxon>Debaryomycetaceae</taxon>
        <taxon>Candida/Lodderomyces clade</taxon>
        <taxon>Candida</taxon>
    </lineage>
</organism>
<evidence type="ECO:0000313" key="1">
    <source>
        <dbReference type="EMBL" id="CAI5757155.1"/>
    </source>
</evidence>
<dbReference type="GO" id="GO:0034599">
    <property type="term" value="P:cellular response to oxidative stress"/>
    <property type="evidence" value="ECO:0007669"/>
    <property type="project" value="InterPro"/>
</dbReference>
<accession>A0A9W4TTK2</accession>
<dbReference type="GO" id="GO:0005737">
    <property type="term" value="C:cytoplasm"/>
    <property type="evidence" value="ECO:0007669"/>
    <property type="project" value="TreeGrafter"/>
</dbReference>
<name>A0A9W4TTK2_9ASCO</name>
<dbReference type="PANTHER" id="PTHR28020">
    <property type="entry name" value="YAP1-BINDING PROTEIN 1-RELATED"/>
    <property type="match status" value="1"/>
</dbReference>